<keyword evidence="1" id="KW-0812">Transmembrane</keyword>
<keyword evidence="4" id="KW-1185">Reference proteome</keyword>
<organism evidence="3 4">
    <name type="scientific">Paramecium octaurelia</name>
    <dbReference type="NCBI Taxonomy" id="43137"/>
    <lineage>
        <taxon>Eukaryota</taxon>
        <taxon>Sar</taxon>
        <taxon>Alveolata</taxon>
        <taxon>Ciliophora</taxon>
        <taxon>Intramacronucleata</taxon>
        <taxon>Oligohymenophorea</taxon>
        <taxon>Peniculida</taxon>
        <taxon>Parameciidae</taxon>
        <taxon>Paramecium</taxon>
    </lineage>
</organism>
<feature type="transmembrane region" description="Helical" evidence="1">
    <location>
        <begin position="214"/>
        <end position="236"/>
    </location>
</feature>
<evidence type="ECO:0000256" key="2">
    <source>
        <dbReference type="SAM" id="SignalP"/>
    </source>
</evidence>
<comment type="caution">
    <text evidence="3">The sequence shown here is derived from an EMBL/GenBank/DDBJ whole genome shotgun (WGS) entry which is preliminary data.</text>
</comment>
<keyword evidence="1" id="KW-1133">Transmembrane helix</keyword>
<reference evidence="3" key="1">
    <citation type="submission" date="2021-01" db="EMBL/GenBank/DDBJ databases">
        <authorList>
            <consortium name="Genoscope - CEA"/>
            <person name="William W."/>
        </authorList>
    </citation>
    <scope>NUCLEOTIDE SEQUENCE</scope>
</reference>
<feature type="transmembrane region" description="Helical" evidence="1">
    <location>
        <begin position="411"/>
        <end position="431"/>
    </location>
</feature>
<feature type="signal peptide" evidence="2">
    <location>
        <begin position="1"/>
        <end position="17"/>
    </location>
</feature>
<feature type="transmembrane region" description="Helical" evidence="1">
    <location>
        <begin position="374"/>
        <end position="391"/>
    </location>
</feature>
<evidence type="ECO:0000256" key="1">
    <source>
        <dbReference type="SAM" id="Phobius"/>
    </source>
</evidence>
<dbReference type="OrthoDB" id="312285at2759"/>
<name>A0A8S1WGQ1_PAROT</name>
<feature type="transmembrane region" description="Helical" evidence="1">
    <location>
        <begin position="283"/>
        <end position="302"/>
    </location>
</feature>
<feature type="transmembrane region" description="Helical" evidence="1">
    <location>
        <begin position="153"/>
        <end position="174"/>
    </location>
</feature>
<evidence type="ECO:0000313" key="3">
    <source>
        <dbReference type="EMBL" id="CAD8187780.1"/>
    </source>
</evidence>
<gene>
    <name evidence="3" type="ORF">POCTA_138.1.T0910062</name>
</gene>
<feature type="chain" id="PRO_5035779760" description="Transmembrane protein" evidence="2">
    <location>
        <begin position="18"/>
        <end position="592"/>
    </location>
</feature>
<evidence type="ECO:0000313" key="4">
    <source>
        <dbReference type="Proteomes" id="UP000683925"/>
    </source>
</evidence>
<accession>A0A8S1WGQ1</accession>
<sequence>MNKIILLSLLFIILTSSRRVGESEMNQFSCIKQTCKQELQTCIQDEYCFSVIQLCNQDFDDTEIAQNMKKCLNDDSSSNKYIQCITNKCLKKLVANFVFTKITNRSHAISIIISLFCRLPLTNLSKQIMLIMNKFIIKLHQQYIQLMIKQSTIRFLFLMIYFSNFWNTFIAYYYLNLSLYQEVNQISFYLIMTILKIICPALGGFIIDHVQFNLNILFIGQWLTIVSYIYFIANIYQEIEDYLYFAIGFQILGQQLQIIIILTMISKHFIQKEIPQQQIYYKFLVKLLNFINLNAVVDQIITLNQNRLKYEKNIQLILSMIPFVILLSLAICIHRSFPIFRQDIYEKIPELQQIPISIKSNMLQALKDVCKTDVILISASASAVISIIQIWEQFKLSLFYKDYNKDASETTDVWLVVLTFAISEFPIILCINKVKSSFIDCLQIGTQNQKLDGCSLIFKQCYIQFFNLLYSKHTLVDLLPQFKRSQNIHFNSNYHNATISSTILIGIQKANQRTLGLSFGILSMSTNIYEIWVICVLSQLSKEYYHQLAVIYGFAICYTILGATLAKMLQFVGMIKISQPDLNLDIFGKMDT</sequence>
<dbReference type="EMBL" id="CAJJDP010000090">
    <property type="protein sequence ID" value="CAD8187780.1"/>
    <property type="molecule type" value="Genomic_DNA"/>
</dbReference>
<feature type="transmembrane region" description="Helical" evidence="1">
    <location>
        <begin position="242"/>
        <end position="262"/>
    </location>
</feature>
<keyword evidence="2" id="KW-0732">Signal</keyword>
<protein>
    <recommendedName>
        <fullName evidence="5">Transmembrane protein</fullName>
    </recommendedName>
</protein>
<dbReference type="Proteomes" id="UP000683925">
    <property type="component" value="Unassembled WGS sequence"/>
</dbReference>
<dbReference type="AlphaFoldDB" id="A0A8S1WGQ1"/>
<feature type="transmembrane region" description="Helical" evidence="1">
    <location>
        <begin position="314"/>
        <end position="333"/>
    </location>
</feature>
<feature type="transmembrane region" description="Helical" evidence="1">
    <location>
        <begin position="186"/>
        <end position="207"/>
    </location>
</feature>
<keyword evidence="1" id="KW-0472">Membrane</keyword>
<evidence type="ECO:0008006" key="5">
    <source>
        <dbReference type="Google" id="ProtNLM"/>
    </source>
</evidence>
<proteinExistence type="predicted"/>
<feature type="transmembrane region" description="Helical" evidence="1">
    <location>
        <begin position="515"/>
        <end position="539"/>
    </location>
</feature>
<feature type="transmembrane region" description="Helical" evidence="1">
    <location>
        <begin position="545"/>
        <end position="566"/>
    </location>
</feature>